<dbReference type="GO" id="GO:0140359">
    <property type="term" value="F:ABC-type transporter activity"/>
    <property type="evidence" value="ECO:0007669"/>
    <property type="project" value="InterPro"/>
</dbReference>
<evidence type="ECO:0000256" key="2">
    <source>
        <dbReference type="ARBA" id="ARBA00022475"/>
    </source>
</evidence>
<name>A0A3D9HZP8_9BACL</name>
<dbReference type="RefSeq" id="WP_115995075.1">
    <property type="nucleotide sequence ID" value="NZ_QRDY01000020.1"/>
</dbReference>
<evidence type="ECO:0000256" key="6">
    <source>
        <dbReference type="SAM" id="Phobius"/>
    </source>
</evidence>
<keyword evidence="9" id="KW-1185">Reference proteome</keyword>
<feature type="transmembrane region" description="Helical" evidence="6">
    <location>
        <begin position="292"/>
        <end position="311"/>
    </location>
</feature>
<evidence type="ECO:0000313" key="8">
    <source>
        <dbReference type="EMBL" id="RED54964.1"/>
    </source>
</evidence>
<dbReference type="AlphaFoldDB" id="A0A3D9HZP8"/>
<feature type="transmembrane region" description="Helical" evidence="6">
    <location>
        <begin position="182"/>
        <end position="203"/>
    </location>
</feature>
<dbReference type="EMBL" id="QRDY01000020">
    <property type="protein sequence ID" value="RED54964.1"/>
    <property type="molecule type" value="Genomic_DNA"/>
</dbReference>
<evidence type="ECO:0000256" key="3">
    <source>
        <dbReference type="ARBA" id="ARBA00022692"/>
    </source>
</evidence>
<keyword evidence="4 6" id="KW-1133">Transmembrane helix</keyword>
<sequence length="376" mass="41001">MNVWNIMIKEIKSSLRSTQTFIFMLAFPILLMLILGTALTNAFSSTAQIGDMQLLYSNKASNPQLIQHWQGFSQAIEHEGIQIVPAADGTNGQEEIREDRYTAYVELGDDGIQVYGSSKHAIESNIIQGMLTAFANQYNLAAAAFKQDPSKAEAILANANGGSHIVRETSLDPNKQAGSMDYYAISMTTMIALYSALPGSFLFRSERTRKTAIRLMASPVSKGSLFAGKVLGSTIINFLCIIAVVLFSLFVYGANWGDHYGMVFLVLATQVIFSISLGLGLSYLLKGDSARSFIMIFTQIASFVGGAYFPVDQRGGAWITQILPYISPLHWANTALTKIIYADDLMAAWPTIGVNLGIAAAFLITAALIMRKREAL</sequence>
<feature type="transmembrane region" description="Helical" evidence="6">
    <location>
        <begin position="224"/>
        <end position="254"/>
    </location>
</feature>
<feature type="domain" description="ABC-2 type transporter transmembrane" evidence="7">
    <location>
        <begin position="20"/>
        <end position="368"/>
    </location>
</feature>
<gene>
    <name evidence="8" type="ORF">DFP95_12058</name>
</gene>
<keyword evidence="5 6" id="KW-0472">Membrane</keyword>
<dbReference type="PANTHER" id="PTHR30294">
    <property type="entry name" value="MEMBRANE COMPONENT OF ABC TRANSPORTER YHHJ-RELATED"/>
    <property type="match status" value="1"/>
</dbReference>
<evidence type="ECO:0000256" key="4">
    <source>
        <dbReference type="ARBA" id="ARBA00022989"/>
    </source>
</evidence>
<reference evidence="8 9" key="1">
    <citation type="submission" date="2018-07" db="EMBL/GenBank/DDBJ databases">
        <title>Genomic Encyclopedia of Type Strains, Phase III (KMG-III): the genomes of soil and plant-associated and newly described type strains.</title>
        <authorList>
            <person name="Whitman W."/>
        </authorList>
    </citation>
    <scope>NUCLEOTIDE SEQUENCE [LARGE SCALE GENOMIC DNA]</scope>
    <source>
        <strain evidence="8 9">CECT 8236</strain>
    </source>
</reference>
<accession>A0A3D9HZP8</accession>
<dbReference type="Proteomes" id="UP000256869">
    <property type="component" value="Unassembled WGS sequence"/>
</dbReference>
<feature type="transmembrane region" description="Helical" evidence="6">
    <location>
        <begin position="21"/>
        <end position="43"/>
    </location>
</feature>
<feature type="transmembrane region" description="Helical" evidence="6">
    <location>
        <begin position="260"/>
        <end position="285"/>
    </location>
</feature>
<organism evidence="8 9">
    <name type="scientific">Cohnella lupini</name>
    <dbReference type="NCBI Taxonomy" id="1294267"/>
    <lineage>
        <taxon>Bacteria</taxon>
        <taxon>Bacillati</taxon>
        <taxon>Bacillota</taxon>
        <taxon>Bacilli</taxon>
        <taxon>Bacillales</taxon>
        <taxon>Paenibacillaceae</taxon>
        <taxon>Cohnella</taxon>
    </lineage>
</organism>
<comment type="subcellular location">
    <subcellularLocation>
        <location evidence="1">Cell membrane</location>
        <topology evidence="1">Multi-pass membrane protein</topology>
    </subcellularLocation>
</comment>
<evidence type="ECO:0000313" key="9">
    <source>
        <dbReference type="Proteomes" id="UP000256869"/>
    </source>
</evidence>
<evidence type="ECO:0000256" key="1">
    <source>
        <dbReference type="ARBA" id="ARBA00004651"/>
    </source>
</evidence>
<dbReference type="OrthoDB" id="1864035at2"/>
<dbReference type="GO" id="GO:0005886">
    <property type="term" value="C:plasma membrane"/>
    <property type="evidence" value="ECO:0007669"/>
    <property type="project" value="UniProtKB-SubCell"/>
</dbReference>
<dbReference type="Pfam" id="PF12698">
    <property type="entry name" value="ABC2_membrane_3"/>
    <property type="match status" value="1"/>
</dbReference>
<feature type="transmembrane region" description="Helical" evidence="6">
    <location>
        <begin position="347"/>
        <end position="370"/>
    </location>
</feature>
<evidence type="ECO:0000256" key="5">
    <source>
        <dbReference type="ARBA" id="ARBA00023136"/>
    </source>
</evidence>
<keyword evidence="2" id="KW-1003">Cell membrane</keyword>
<dbReference type="PANTHER" id="PTHR30294:SF48">
    <property type="entry name" value="LINEARMYCIN RESISTANCE PERMEASE PROTEIN LNRM"/>
    <property type="match status" value="1"/>
</dbReference>
<proteinExistence type="predicted"/>
<evidence type="ECO:0000259" key="7">
    <source>
        <dbReference type="Pfam" id="PF12698"/>
    </source>
</evidence>
<dbReference type="InterPro" id="IPR051449">
    <property type="entry name" value="ABC-2_transporter_component"/>
</dbReference>
<protein>
    <submittedName>
        <fullName evidence="8">ABC-2 type transport system permease protein</fullName>
    </submittedName>
</protein>
<keyword evidence="3 6" id="KW-0812">Transmembrane</keyword>
<dbReference type="InterPro" id="IPR013525">
    <property type="entry name" value="ABC2_TM"/>
</dbReference>
<comment type="caution">
    <text evidence="8">The sequence shown here is derived from an EMBL/GenBank/DDBJ whole genome shotgun (WGS) entry which is preliminary data.</text>
</comment>